<accession>Q647H7</accession>
<organism evidence="2 4">
    <name type="scientific">Canis familiaris papillomavirus 2</name>
    <dbReference type="NCBI Taxonomy" id="292792"/>
    <lineage>
        <taxon>Viruses</taxon>
        <taxon>Monodnaviria</taxon>
        <taxon>Shotokuvirae</taxon>
        <taxon>Cossaviricota</taxon>
        <taxon>Papovaviricetes</taxon>
        <taxon>Zurhausenvirales</taxon>
        <taxon>Papillomaviridae</taxon>
        <taxon>Firstpapillomavirinae</taxon>
        <taxon>Taupapillomavirus</taxon>
        <taxon>Taupapillomavirus 1</taxon>
    </lineage>
</organism>
<evidence type="ECO:0000313" key="4">
    <source>
        <dbReference type="Proteomes" id="UP000052101"/>
    </source>
</evidence>
<protein>
    <submittedName>
        <fullName evidence="2 3">E5</fullName>
    </submittedName>
</protein>
<keyword evidence="1" id="KW-0812">Transmembrane</keyword>
<reference evidence="3" key="2">
    <citation type="journal article" date="2019" name="J. Vet. Med. Sci.">
        <title>Spontaneous regression of canine papillomavirus type 2-related papillomatosis on footpads in a dog.</title>
        <authorList>
            <person name="Iyori K."/>
            <person name="Inai K."/>
            <person name="Shimakura H."/>
            <person name="Haga T."/>
            <person name="Shimoura H."/>
            <person name="Imanishi I."/>
            <person name="Imai A."/>
            <person name="Iwasaki T."/>
        </authorList>
    </citation>
    <scope>NUCLEOTIDE SEQUENCE</scope>
    <source>
        <strain evidence="3">C170322</strain>
    </source>
</reference>
<keyword evidence="1" id="KW-0472">Membrane</keyword>
<reference evidence="2 4" key="1">
    <citation type="journal article" date="2007" name="Virology">
        <title>An epidermotropic canine papillomavirus with malignant potential contains an E5 gene and establishes a unique genus.</title>
        <authorList>
            <person name="Yuan H."/>
            <person name="Ghim S."/>
            <person name="Newsome J."/>
            <person name="Apolinario T."/>
            <person name="Olcese V."/>
            <person name="Martin M."/>
            <person name="Delius H."/>
            <person name="Felsburg P."/>
            <person name="Jenson B."/>
            <person name="Schlegel R."/>
        </authorList>
    </citation>
    <scope>NUCLEOTIDE SEQUENCE [LARGE SCALE GENOMIC DNA]</scope>
</reference>
<dbReference type="Proteomes" id="UP000052101">
    <property type="component" value="Segment"/>
</dbReference>
<evidence type="ECO:0000313" key="2">
    <source>
        <dbReference type="EMBL" id="AAU21229.1"/>
    </source>
</evidence>
<dbReference type="KEGG" id="vg:5076445"/>
<proteinExistence type="predicted"/>
<dbReference type="EMBL" id="LC363559">
    <property type="protein sequence ID" value="BBC43196.1"/>
    <property type="molecule type" value="Genomic_DNA"/>
</dbReference>
<evidence type="ECO:0000256" key="1">
    <source>
        <dbReference type="SAM" id="Phobius"/>
    </source>
</evidence>
<keyword evidence="1" id="KW-1133">Transmembrane helix</keyword>
<keyword evidence="4" id="KW-1185">Reference proteome</keyword>
<evidence type="ECO:0000313" key="3">
    <source>
        <dbReference type="EMBL" id="BBC43196.1"/>
    </source>
</evidence>
<gene>
    <name evidence="3" type="primary">E5</name>
</gene>
<dbReference type="RefSeq" id="YP_164633.1">
    <property type="nucleotide sequence ID" value="NC_006564.1"/>
</dbReference>
<dbReference type="EMBL" id="AY722648">
    <property type="protein sequence ID" value="AAU21229.1"/>
    <property type="molecule type" value="Genomic_DNA"/>
</dbReference>
<name>Q647H7_9PAPI</name>
<feature type="transmembrane region" description="Helical" evidence="1">
    <location>
        <begin position="6"/>
        <end position="37"/>
    </location>
</feature>
<sequence>MYMLELLHGLLFVVIFILDIIIQLHVCLYIMFCTFILQYFL</sequence>